<evidence type="ECO:0000256" key="2">
    <source>
        <dbReference type="PIRSR" id="PIRSR605511-1"/>
    </source>
</evidence>
<dbReference type="Proteomes" id="UP000523821">
    <property type="component" value="Unassembled WGS sequence"/>
</dbReference>
<dbReference type="GO" id="GO:0005509">
    <property type="term" value="F:calcium ion binding"/>
    <property type="evidence" value="ECO:0007669"/>
    <property type="project" value="TreeGrafter"/>
</dbReference>
<dbReference type="PANTHER" id="PTHR10907">
    <property type="entry name" value="REGUCALCIN"/>
    <property type="match status" value="1"/>
</dbReference>
<comment type="similarity">
    <text evidence="1">Belongs to the SMP-30/CGR1 family.</text>
</comment>
<comment type="cofactor">
    <cofactor evidence="3">
        <name>Zn(2+)</name>
        <dbReference type="ChEBI" id="CHEBI:29105"/>
    </cofactor>
    <text evidence="3">Binds 1 divalent metal cation per subunit.</text>
</comment>
<organism evidence="5 6">
    <name type="scientific">Prosthecomicrobium pneumaticum</name>
    <dbReference type="NCBI Taxonomy" id="81895"/>
    <lineage>
        <taxon>Bacteria</taxon>
        <taxon>Pseudomonadati</taxon>
        <taxon>Pseudomonadota</taxon>
        <taxon>Alphaproteobacteria</taxon>
        <taxon>Hyphomicrobiales</taxon>
        <taxon>Kaistiaceae</taxon>
        <taxon>Prosthecomicrobium</taxon>
    </lineage>
</organism>
<dbReference type="InterPro" id="IPR005511">
    <property type="entry name" value="SMP-30"/>
</dbReference>
<dbReference type="PRINTS" id="PR01790">
    <property type="entry name" value="SMP30FAMILY"/>
</dbReference>
<dbReference type="InterPro" id="IPR011042">
    <property type="entry name" value="6-blade_b-propeller_TolB-like"/>
</dbReference>
<dbReference type="SUPFAM" id="SSF63829">
    <property type="entry name" value="Calcium-dependent phosphotriesterase"/>
    <property type="match status" value="1"/>
</dbReference>
<evidence type="ECO:0000259" key="4">
    <source>
        <dbReference type="Pfam" id="PF08450"/>
    </source>
</evidence>
<evidence type="ECO:0000256" key="3">
    <source>
        <dbReference type="PIRSR" id="PIRSR605511-2"/>
    </source>
</evidence>
<feature type="binding site" evidence="3">
    <location>
        <position position="16"/>
    </location>
    <ligand>
        <name>a divalent metal cation</name>
        <dbReference type="ChEBI" id="CHEBI:60240"/>
    </ligand>
</feature>
<reference evidence="5 6" key="1">
    <citation type="submission" date="2020-08" db="EMBL/GenBank/DDBJ databases">
        <title>Genomic Encyclopedia of Type Strains, Phase IV (KMG-IV): sequencing the most valuable type-strain genomes for metagenomic binning, comparative biology and taxonomic classification.</title>
        <authorList>
            <person name="Goeker M."/>
        </authorList>
    </citation>
    <scope>NUCLEOTIDE SEQUENCE [LARGE SCALE GENOMIC DNA]</scope>
    <source>
        <strain evidence="5 6">DSM 16268</strain>
    </source>
</reference>
<evidence type="ECO:0000256" key="1">
    <source>
        <dbReference type="ARBA" id="ARBA00008853"/>
    </source>
</evidence>
<dbReference type="PANTHER" id="PTHR10907:SF47">
    <property type="entry name" value="REGUCALCIN"/>
    <property type="match status" value="1"/>
</dbReference>
<keyword evidence="3" id="KW-0479">Metal-binding</keyword>
<feature type="binding site" evidence="3">
    <location>
        <position position="101"/>
    </location>
    <ligand>
        <name>substrate</name>
    </ligand>
</feature>
<dbReference type="RefSeq" id="WP_183853634.1">
    <property type="nucleotide sequence ID" value="NZ_JACHOO010000002.1"/>
</dbReference>
<gene>
    <name evidence="5" type="ORF">GGQ63_001246</name>
</gene>
<dbReference type="Pfam" id="PF08450">
    <property type="entry name" value="SGL"/>
    <property type="match status" value="1"/>
</dbReference>
<feature type="binding site" evidence="3">
    <location>
        <position position="200"/>
    </location>
    <ligand>
        <name>a divalent metal cation</name>
        <dbReference type="ChEBI" id="CHEBI:60240"/>
    </ligand>
</feature>
<dbReference type="Gene3D" id="2.120.10.30">
    <property type="entry name" value="TolB, C-terminal domain"/>
    <property type="match status" value="1"/>
</dbReference>
<dbReference type="GO" id="GO:0004341">
    <property type="term" value="F:gluconolactonase activity"/>
    <property type="evidence" value="ECO:0007669"/>
    <property type="project" value="TreeGrafter"/>
</dbReference>
<accession>A0A7W9CV06</accession>
<comment type="caution">
    <text evidence="5">The sequence shown here is derived from an EMBL/GenBank/DDBJ whole genome shotgun (WGS) entry which is preliminary data.</text>
</comment>
<name>A0A7W9CV06_9HYPH</name>
<dbReference type="AlphaFoldDB" id="A0A7W9CV06"/>
<evidence type="ECO:0000313" key="6">
    <source>
        <dbReference type="Proteomes" id="UP000523821"/>
    </source>
</evidence>
<feature type="active site" description="Proton donor/acceptor" evidence="2">
    <location>
        <position position="200"/>
    </location>
</feature>
<dbReference type="EMBL" id="JACHOO010000002">
    <property type="protein sequence ID" value="MBB5752194.1"/>
    <property type="molecule type" value="Genomic_DNA"/>
</dbReference>
<keyword evidence="3" id="KW-0862">Zinc</keyword>
<dbReference type="InterPro" id="IPR013658">
    <property type="entry name" value="SGL"/>
</dbReference>
<dbReference type="GO" id="GO:0019853">
    <property type="term" value="P:L-ascorbic acid biosynthetic process"/>
    <property type="evidence" value="ECO:0007669"/>
    <property type="project" value="TreeGrafter"/>
</dbReference>
<feature type="binding site" evidence="3">
    <location>
        <position position="99"/>
    </location>
    <ligand>
        <name>substrate</name>
    </ligand>
</feature>
<protein>
    <submittedName>
        <fullName evidence="5">Sugar lactone lactonase YvrE</fullName>
    </submittedName>
</protein>
<sequence length="293" mass="32171">MVEIACVVDAKAQLGEGTYWDPAAGKLWWIDIYGPTIHRYDPKTGANESFSAPEYLGCLAVREKGGLVVSMASGFYFADPEAGRYEKIVDPEADLPDTRFNDGKTDRQGRFWSGSMFEAPGKKAAFIASLYRLDPDLSVHRIVEGVGCSNGLAWSPDSRTMYYTDSHTPVVWAFDFDAATGAAENRRTYVDLSFMNGIVDGSTVDAEGCYWLTVPFQGKVMRYDPDGRLMQTIGMPVDLPTCCEFGGDDLDILYVTSAVYNRTPEQLRAWPQSGGLFALDVGAKGLPLVPFKG</sequence>
<feature type="domain" description="SMP-30/Gluconolactonase/LRE-like region" evidence="4">
    <location>
        <begin position="14"/>
        <end position="258"/>
    </location>
</feature>
<proteinExistence type="inferred from homology"/>
<keyword evidence="6" id="KW-1185">Reference proteome</keyword>
<feature type="binding site" evidence="3">
    <location>
        <position position="150"/>
    </location>
    <ligand>
        <name>a divalent metal cation</name>
        <dbReference type="ChEBI" id="CHEBI:60240"/>
    </ligand>
</feature>
<evidence type="ECO:0000313" key="5">
    <source>
        <dbReference type="EMBL" id="MBB5752194.1"/>
    </source>
</evidence>